<accession>A0AA88P9X3</accession>
<gene>
    <name evidence="2" type="ORF">Q8A67_021073</name>
</gene>
<dbReference type="Proteomes" id="UP001187343">
    <property type="component" value="Unassembled WGS sequence"/>
</dbReference>
<organism evidence="2 3">
    <name type="scientific">Cirrhinus molitorella</name>
    <name type="common">mud carp</name>
    <dbReference type="NCBI Taxonomy" id="172907"/>
    <lineage>
        <taxon>Eukaryota</taxon>
        <taxon>Metazoa</taxon>
        <taxon>Chordata</taxon>
        <taxon>Craniata</taxon>
        <taxon>Vertebrata</taxon>
        <taxon>Euteleostomi</taxon>
        <taxon>Actinopterygii</taxon>
        <taxon>Neopterygii</taxon>
        <taxon>Teleostei</taxon>
        <taxon>Ostariophysi</taxon>
        <taxon>Cypriniformes</taxon>
        <taxon>Cyprinidae</taxon>
        <taxon>Labeoninae</taxon>
        <taxon>Labeonini</taxon>
        <taxon>Cirrhinus</taxon>
    </lineage>
</organism>
<evidence type="ECO:0008006" key="4">
    <source>
        <dbReference type="Google" id="ProtNLM"/>
    </source>
</evidence>
<comment type="caution">
    <text evidence="2">The sequence shown here is derived from an EMBL/GenBank/DDBJ whole genome shotgun (WGS) entry which is preliminary data.</text>
</comment>
<dbReference type="AlphaFoldDB" id="A0AA88P9X3"/>
<evidence type="ECO:0000313" key="3">
    <source>
        <dbReference type="Proteomes" id="UP001187343"/>
    </source>
</evidence>
<dbReference type="EMBL" id="JAUYZG010000020">
    <property type="protein sequence ID" value="KAK2876977.1"/>
    <property type="molecule type" value="Genomic_DNA"/>
</dbReference>
<keyword evidence="3" id="KW-1185">Reference proteome</keyword>
<proteinExistence type="predicted"/>
<feature type="chain" id="PRO_5041672345" description="Secreted protein" evidence="1">
    <location>
        <begin position="23"/>
        <end position="105"/>
    </location>
</feature>
<protein>
    <recommendedName>
        <fullName evidence="4">Secreted protein</fullName>
    </recommendedName>
</protein>
<evidence type="ECO:0000313" key="2">
    <source>
        <dbReference type="EMBL" id="KAK2876977.1"/>
    </source>
</evidence>
<keyword evidence="1" id="KW-0732">Signal</keyword>
<feature type="signal peptide" evidence="1">
    <location>
        <begin position="1"/>
        <end position="22"/>
    </location>
</feature>
<reference evidence="2" key="1">
    <citation type="submission" date="2023-08" db="EMBL/GenBank/DDBJ databases">
        <title>Chromosome-level Genome Assembly of mud carp (Cirrhinus molitorella).</title>
        <authorList>
            <person name="Liu H."/>
        </authorList>
    </citation>
    <scope>NUCLEOTIDE SEQUENCE</scope>
    <source>
        <strain evidence="2">Prfri</strain>
        <tissue evidence="2">Muscle</tissue>
    </source>
</reference>
<evidence type="ECO:0000256" key="1">
    <source>
        <dbReference type="SAM" id="SignalP"/>
    </source>
</evidence>
<name>A0AA88P9X3_9TELE</name>
<sequence>MSPWITKVGCLLLILPDSLVQCFLYRFPEHTPQSAIGQKKRQPRLKLAVGLGTQFTQQIWDQVSLLFLAFFLIKPQNLESSLRLELRLTCGAGQQLACSDQQESA</sequence>